<protein>
    <recommendedName>
        <fullName evidence="4">Sporulation protein</fullName>
    </recommendedName>
</protein>
<gene>
    <name evidence="2" type="ORF">BET03_00190</name>
</gene>
<dbReference type="NCBIfam" id="TIGR02898">
    <property type="entry name" value="spore_YhcN_YlaJ"/>
    <property type="match status" value="1"/>
</dbReference>
<dbReference type="RefSeq" id="WP_183108647.1">
    <property type="nucleotide sequence ID" value="NZ_MCIB01000001.1"/>
</dbReference>
<dbReference type="AlphaFoldDB" id="A0A419T9Z8"/>
<name>A0A419T9Z8_9FIRM</name>
<keyword evidence="3" id="KW-1185">Reference proteome</keyword>
<sequence>MKKYLKIVSLLTLLFIVFTLLFVGCRPAERPNLPNEEQPGEVDRGNDGDIDDDGDTDLDNDMNNDMDEDLDRDMDRNMNRDINRDMNDDLSMRAENIADSLVDIPGIDDATVVISENTALVGVQYVNGRNNGFTATMNERVEDTVRRVDRRINNVVVTADPNLFEQIDDIATGINRGRPMTGFTQEIQDILRRIQPTR</sequence>
<dbReference type="InterPro" id="IPR019076">
    <property type="entry name" value="Spore_lipoprot_YhcN/YlaJ-like"/>
</dbReference>
<proteinExistence type="predicted"/>
<dbReference type="PROSITE" id="PS51257">
    <property type="entry name" value="PROKAR_LIPOPROTEIN"/>
    <property type="match status" value="1"/>
</dbReference>
<dbReference type="Pfam" id="PF09580">
    <property type="entry name" value="Spore_YhcN_YlaJ"/>
    <property type="match status" value="1"/>
</dbReference>
<feature type="region of interest" description="Disordered" evidence="1">
    <location>
        <begin position="29"/>
        <end position="73"/>
    </location>
</feature>
<comment type="caution">
    <text evidence="2">The sequence shown here is derived from an EMBL/GenBank/DDBJ whole genome shotgun (WGS) entry which is preliminary data.</text>
</comment>
<dbReference type="InterPro" id="IPR014247">
    <property type="entry name" value="Spore_lipoprot_YhcN/YlaJ"/>
</dbReference>
<evidence type="ECO:0000313" key="3">
    <source>
        <dbReference type="Proteomes" id="UP000284177"/>
    </source>
</evidence>
<dbReference type="Proteomes" id="UP000284177">
    <property type="component" value="Unassembled WGS sequence"/>
</dbReference>
<organism evidence="2 3">
    <name type="scientific">Thermohalobacter berrensis</name>
    <dbReference type="NCBI Taxonomy" id="99594"/>
    <lineage>
        <taxon>Bacteria</taxon>
        <taxon>Bacillati</taxon>
        <taxon>Bacillota</taxon>
        <taxon>Tissierellia</taxon>
        <taxon>Tissierellales</taxon>
        <taxon>Thermohalobacteraceae</taxon>
        <taxon>Thermohalobacter</taxon>
    </lineage>
</organism>
<accession>A0A419T9Z8</accession>
<evidence type="ECO:0008006" key="4">
    <source>
        <dbReference type="Google" id="ProtNLM"/>
    </source>
</evidence>
<evidence type="ECO:0000313" key="2">
    <source>
        <dbReference type="EMBL" id="RKD34288.1"/>
    </source>
</evidence>
<feature type="compositionally biased region" description="Acidic residues" evidence="1">
    <location>
        <begin position="48"/>
        <end position="72"/>
    </location>
</feature>
<dbReference type="GO" id="GO:0030435">
    <property type="term" value="P:sporulation resulting in formation of a cellular spore"/>
    <property type="evidence" value="ECO:0007669"/>
    <property type="project" value="InterPro"/>
</dbReference>
<evidence type="ECO:0000256" key="1">
    <source>
        <dbReference type="SAM" id="MobiDB-lite"/>
    </source>
</evidence>
<reference evidence="2 3" key="1">
    <citation type="submission" date="2016-08" db="EMBL/GenBank/DDBJ databases">
        <title>Novel Firmicutes and Novel Genomes.</title>
        <authorList>
            <person name="Poppleton D.I."/>
            <person name="Gribaldo S."/>
        </authorList>
    </citation>
    <scope>NUCLEOTIDE SEQUENCE [LARGE SCALE GENOMIC DNA]</scope>
    <source>
        <strain evidence="2 3">CTT3</strain>
    </source>
</reference>
<dbReference type="EMBL" id="MCIB01000001">
    <property type="protein sequence ID" value="RKD34288.1"/>
    <property type="molecule type" value="Genomic_DNA"/>
</dbReference>